<dbReference type="SUPFAM" id="SSF54447">
    <property type="entry name" value="ssDNA-binding transcriptional regulator domain"/>
    <property type="match status" value="1"/>
</dbReference>
<dbReference type="GO" id="GO:0003677">
    <property type="term" value="F:DNA binding"/>
    <property type="evidence" value="ECO:0007669"/>
    <property type="project" value="InterPro"/>
</dbReference>
<evidence type="ECO:0000313" key="2">
    <source>
        <dbReference type="EMBL" id="KKK44723.1"/>
    </source>
</evidence>
<protein>
    <recommendedName>
        <fullName evidence="1">Transcriptional coactivator p15 (PC4) C-terminal domain-containing protein</fullName>
    </recommendedName>
</protein>
<evidence type="ECO:0000259" key="1">
    <source>
        <dbReference type="Pfam" id="PF02229"/>
    </source>
</evidence>
<organism evidence="2">
    <name type="scientific">marine sediment metagenome</name>
    <dbReference type="NCBI Taxonomy" id="412755"/>
    <lineage>
        <taxon>unclassified sequences</taxon>
        <taxon>metagenomes</taxon>
        <taxon>ecological metagenomes</taxon>
    </lineage>
</organism>
<gene>
    <name evidence="2" type="ORF">LCGC14_3166680</name>
</gene>
<dbReference type="Pfam" id="PF02229">
    <property type="entry name" value="PC4"/>
    <property type="match status" value="1"/>
</dbReference>
<comment type="caution">
    <text evidence="2">The sequence shown here is derived from an EMBL/GenBank/DDBJ whole genome shotgun (WGS) entry which is preliminary data.</text>
</comment>
<sequence length="86" mass="9625">MTNDNFWDKEEEIATLSKGRGSEYRISKVTLKKREFISLREWTEDTAGEMRPTRKGVAIPMDLAEQVGAAVLKGSGAVFTLESEES</sequence>
<dbReference type="Gene3D" id="2.30.31.10">
    <property type="entry name" value="Transcriptional Coactivator Pc4, Chain A"/>
    <property type="match status" value="1"/>
</dbReference>
<dbReference type="AlphaFoldDB" id="A0A0F8VJW9"/>
<dbReference type="EMBL" id="LAZR01070152">
    <property type="protein sequence ID" value="KKK44723.1"/>
    <property type="molecule type" value="Genomic_DNA"/>
</dbReference>
<dbReference type="InterPro" id="IPR003173">
    <property type="entry name" value="PC4_C"/>
</dbReference>
<dbReference type="GO" id="GO:0006355">
    <property type="term" value="P:regulation of DNA-templated transcription"/>
    <property type="evidence" value="ECO:0007669"/>
    <property type="project" value="InterPro"/>
</dbReference>
<accession>A0A0F8VJW9</accession>
<dbReference type="InterPro" id="IPR009044">
    <property type="entry name" value="ssDNA-bd_transcriptional_reg"/>
</dbReference>
<proteinExistence type="predicted"/>
<feature type="domain" description="Transcriptional coactivator p15 (PC4) C-terminal" evidence="1">
    <location>
        <begin position="21"/>
        <end position="66"/>
    </location>
</feature>
<reference evidence="2" key="1">
    <citation type="journal article" date="2015" name="Nature">
        <title>Complex archaea that bridge the gap between prokaryotes and eukaryotes.</title>
        <authorList>
            <person name="Spang A."/>
            <person name="Saw J.H."/>
            <person name="Jorgensen S.L."/>
            <person name="Zaremba-Niedzwiedzka K."/>
            <person name="Martijn J."/>
            <person name="Lind A.E."/>
            <person name="van Eijk R."/>
            <person name="Schleper C."/>
            <person name="Guy L."/>
            <person name="Ettema T.J."/>
        </authorList>
    </citation>
    <scope>NUCLEOTIDE SEQUENCE</scope>
</reference>
<name>A0A0F8VJW9_9ZZZZ</name>